<reference evidence="4 5" key="1">
    <citation type="submission" date="2016-10" db="EMBL/GenBank/DDBJ databases">
        <authorList>
            <person name="de Groot N.N."/>
        </authorList>
    </citation>
    <scope>NUCLEOTIDE SEQUENCE [LARGE SCALE GENOMIC DNA]</scope>
    <source>
        <strain evidence="4 5">DSM 44993</strain>
    </source>
</reference>
<dbReference type="Pfam" id="PF07971">
    <property type="entry name" value="Glyco_hydro_92"/>
    <property type="match status" value="1"/>
</dbReference>
<dbReference type="PANTHER" id="PTHR12143">
    <property type="entry name" value="PEPTIDE N-GLYCANASE PNGASE -RELATED"/>
    <property type="match status" value="1"/>
</dbReference>
<dbReference type="GO" id="GO:0030246">
    <property type="term" value="F:carbohydrate binding"/>
    <property type="evidence" value="ECO:0007669"/>
    <property type="project" value="InterPro"/>
</dbReference>
<dbReference type="InterPro" id="IPR014718">
    <property type="entry name" value="GH-type_carb-bd"/>
</dbReference>
<dbReference type="InterPro" id="IPR008928">
    <property type="entry name" value="6-hairpin_glycosidase_sf"/>
</dbReference>
<dbReference type="InterPro" id="IPR050883">
    <property type="entry name" value="PNGase"/>
</dbReference>
<dbReference type="SUPFAM" id="SSF48208">
    <property type="entry name" value="Six-hairpin glycosidases"/>
    <property type="match status" value="1"/>
</dbReference>
<name>A0A1H8XFJ7_9PSEU</name>
<dbReference type="RefSeq" id="WP_091618082.1">
    <property type="nucleotide sequence ID" value="NZ_FOEF01000007.1"/>
</dbReference>
<dbReference type="Gene3D" id="1.20.1050.60">
    <property type="entry name" value="alpha-1,2-mannosidase"/>
    <property type="match status" value="1"/>
</dbReference>
<gene>
    <name evidence="4" type="ORF">SAMN04489732_107169</name>
</gene>
<dbReference type="Gene3D" id="1.20.1610.10">
    <property type="entry name" value="alpha-1,2-mannosidases domains"/>
    <property type="match status" value="1"/>
</dbReference>
<sequence>MNRFTLTTAAGPAHAPAGRAGQGLDVSPVHEYRIDGAAAGAVFVAELPLERAVVEAADVLEYAVFPVLDRSREDIRDGYGATAVIVDLVFGDGTRLSDLAVSDQHGARHDPAAQYASKTVAADQWTFKRVRLAAAAGRRVVRAEVRIVVQSGGSALTGYVNAVAVRPAPAPPLDPVDRVRTTRGSHSAFEYSRGNTVPLVAVPHGAVFGAPMTDAASVEWTYTYAAHNRDDGRPALQAFATSHIPSPWIRDRGVFQVFPALAAAPELDRAVRALGFDRASESDRPHRYAVVLDGGIHAELTAARFSLVLRFRFPQERGSLIFDQADGPGGLTLPEPGPSGAVVRAFTDGTDDSPRMFVHATLDRPVLAAHADGPRGSVHLGLGPDRTVTVRLGTSFLGLAQAEANLLADLGPDGFDAVAARAHEAWAGRLGQVRVEGAAEDQLTTLYSNLYRLFLYPNEAQEETPDGPRYASPFPPSAKPDTATETGCRIEPGRLSANHGFWDTYRTVWPALTLLRPEDAGRLLDGFLQHYRDAGWTSRWSAPGPIDNMTGTTTDVIFAGALAAGLPGLDPLAAYDSALRNATVAAPTPLVGRKGVRSQTYRGFTDTTVAEGMSWTLDAAINDSGIAKMARLLASRLPAENPRHSELAADAEYYTARAARYATVFDRRIGFFQGRNPDGGWRVPEPGDYDPRVWGGDYTETNGWGTAFTAPHDGAGLTTLYGGPEALERALDEFFATPETGRAEFKGTYAITIHEMAEARDVRMGMLGLSNQPAHHIPFMYAFTGAHHKTQRIVREALRRLFLGSEIGQGYPGDEDNGEMSAWYLFAALGLYPLVPASDEFVLTTPLFPRADVALPGGKTLTVRTIGDPGGDYIAGVTIDGAEWNEISVPRRRLSDGAELVVTLSPEPTNWAAASIPASLTPPGEAPRIRLDLTSPGPHPAFDDVGETTTRLGAGDEIGYTFDQAEATTLYTVTVAEAGVFAWRLEGRGDDGEWRALDRRAAEEFRWDGQTRPFLLPSTASYAAYRLVAAGALPLVQLELLAQR</sequence>
<dbReference type="STRING" id="394193.SAMN04489732_107169"/>
<dbReference type="Proteomes" id="UP000198582">
    <property type="component" value="Unassembled WGS sequence"/>
</dbReference>
<dbReference type="InterPro" id="IPR041371">
    <property type="entry name" value="GH92_N"/>
</dbReference>
<dbReference type="Gene3D" id="2.70.98.10">
    <property type="match status" value="1"/>
</dbReference>
<evidence type="ECO:0000259" key="2">
    <source>
        <dbReference type="Pfam" id="PF07971"/>
    </source>
</evidence>
<dbReference type="OrthoDB" id="9804511at2"/>
<dbReference type="GO" id="GO:0006516">
    <property type="term" value="P:glycoprotein catabolic process"/>
    <property type="evidence" value="ECO:0007669"/>
    <property type="project" value="TreeGrafter"/>
</dbReference>
<dbReference type="PANTHER" id="PTHR12143:SF43">
    <property type="entry name" value="PUTATIVE-RELATED"/>
    <property type="match status" value="1"/>
</dbReference>
<dbReference type="NCBIfam" id="TIGR01180">
    <property type="entry name" value="aman2_put"/>
    <property type="match status" value="1"/>
</dbReference>
<protein>
    <submittedName>
        <fullName evidence="4">Alpha-1,2-mannosidase, putative</fullName>
    </submittedName>
</protein>
<dbReference type="GO" id="GO:0000224">
    <property type="term" value="F:peptide-N4-(N-acetyl-beta-glucosaminyl)asparagine amidase activity"/>
    <property type="evidence" value="ECO:0007669"/>
    <property type="project" value="TreeGrafter"/>
</dbReference>
<evidence type="ECO:0000256" key="1">
    <source>
        <dbReference type="SAM" id="MobiDB-lite"/>
    </source>
</evidence>
<feature type="compositionally biased region" description="Low complexity" evidence="1">
    <location>
        <begin position="9"/>
        <end position="22"/>
    </location>
</feature>
<feature type="domain" description="Glycosyl hydrolase family 92" evidence="2">
    <location>
        <begin position="401"/>
        <end position="905"/>
    </location>
</feature>
<evidence type="ECO:0000313" key="4">
    <source>
        <dbReference type="EMBL" id="SEP38623.1"/>
    </source>
</evidence>
<dbReference type="EMBL" id="FOEF01000007">
    <property type="protein sequence ID" value="SEP38623.1"/>
    <property type="molecule type" value="Genomic_DNA"/>
</dbReference>
<evidence type="ECO:0000313" key="5">
    <source>
        <dbReference type="Proteomes" id="UP000198582"/>
    </source>
</evidence>
<proteinExistence type="predicted"/>
<dbReference type="GO" id="GO:0005829">
    <property type="term" value="C:cytosol"/>
    <property type="evidence" value="ECO:0007669"/>
    <property type="project" value="TreeGrafter"/>
</dbReference>
<dbReference type="Gene3D" id="3.30.2080.10">
    <property type="entry name" value="GH92 mannosidase domain"/>
    <property type="match status" value="1"/>
</dbReference>
<feature type="region of interest" description="Disordered" evidence="1">
    <location>
        <begin position="1"/>
        <end position="22"/>
    </location>
</feature>
<dbReference type="AlphaFoldDB" id="A0A1H8XFJ7"/>
<accession>A0A1H8XFJ7</accession>
<dbReference type="Pfam" id="PF17678">
    <property type="entry name" value="Glyco_hydro_92N"/>
    <property type="match status" value="1"/>
</dbReference>
<keyword evidence="5" id="KW-1185">Reference proteome</keyword>
<dbReference type="InterPro" id="IPR005887">
    <property type="entry name" value="GH92_a_mannosidase_put"/>
</dbReference>
<feature type="region of interest" description="Disordered" evidence="1">
    <location>
        <begin position="461"/>
        <end position="483"/>
    </location>
</feature>
<feature type="domain" description="Glycosyl hydrolase family 92 N-terminal" evidence="3">
    <location>
        <begin position="185"/>
        <end position="327"/>
    </location>
</feature>
<dbReference type="InterPro" id="IPR012939">
    <property type="entry name" value="Glyco_hydro_92"/>
</dbReference>
<evidence type="ECO:0000259" key="3">
    <source>
        <dbReference type="Pfam" id="PF17678"/>
    </source>
</evidence>
<organism evidence="4 5">
    <name type="scientific">Amycolatopsis saalfeldensis</name>
    <dbReference type="NCBI Taxonomy" id="394193"/>
    <lineage>
        <taxon>Bacteria</taxon>
        <taxon>Bacillati</taxon>
        <taxon>Actinomycetota</taxon>
        <taxon>Actinomycetes</taxon>
        <taxon>Pseudonocardiales</taxon>
        <taxon>Pseudonocardiaceae</taxon>
        <taxon>Amycolatopsis</taxon>
    </lineage>
</organism>
<dbReference type="GO" id="GO:0005975">
    <property type="term" value="P:carbohydrate metabolic process"/>
    <property type="evidence" value="ECO:0007669"/>
    <property type="project" value="InterPro"/>
</dbReference>